<dbReference type="SMART" id="SM00100">
    <property type="entry name" value="cNMP"/>
    <property type="match status" value="2"/>
</dbReference>
<feature type="region of interest" description="Disordered" evidence="1">
    <location>
        <begin position="112"/>
        <end position="136"/>
    </location>
</feature>
<sequence>MTKNLDDNAMNQARGDDDVLAYLSEKNINELFVSIVEAILSKMPDNPIEYIVNYLIEKYPEETQGTIISKQDKQLPSLLVNECSNQDMTKSFFIESDAESDCSSIKTRESVQTARRRSSDCSSEFSKESTGLSTRRFTTPDVPIRRQRRESVCAEKITMDVIAESERMVVEKTDAETARIATMMKNNVILGHLDEHQTKLIQQAMFSVDKSDGEVIIKQGDEGDNFYCIEEGSVNVFIESHESTGGSKLVKTCANGDSFGELALMYNAPRAATCIASGHVRLWALDRVSFNVILIKTSMDKRKRTKDFLMKIPIFSQLTEFELLTIADALQDEAFSDGTVICKQGDQGDKFYVIHQGTAVCTKSQSNGTSLEVARLSPGSYFGEIALLSSKPRQATVTALGDLNCFSVDRKTFDRCLGSLSDILMRSVPPPMVVV</sequence>
<evidence type="ECO:0000313" key="4">
    <source>
        <dbReference type="Proteomes" id="UP001530377"/>
    </source>
</evidence>
<accession>A0ABD3RDT7</accession>
<dbReference type="CDD" id="cd22981">
    <property type="entry name" value="DD_TbAK-like"/>
    <property type="match status" value="1"/>
</dbReference>
<dbReference type="Proteomes" id="UP001530377">
    <property type="component" value="Unassembled WGS sequence"/>
</dbReference>
<dbReference type="AlphaFoldDB" id="A0ABD3RDT7"/>
<feature type="domain" description="Cyclic nucleotide-binding" evidence="2">
    <location>
        <begin position="314"/>
        <end position="426"/>
    </location>
</feature>
<dbReference type="InterPro" id="IPR014710">
    <property type="entry name" value="RmlC-like_jellyroll"/>
</dbReference>
<protein>
    <recommendedName>
        <fullName evidence="2">Cyclic nucleotide-binding domain-containing protein</fullName>
    </recommendedName>
</protein>
<evidence type="ECO:0000256" key="1">
    <source>
        <dbReference type="SAM" id="MobiDB-lite"/>
    </source>
</evidence>
<proteinExistence type="predicted"/>
<dbReference type="PANTHER" id="PTHR11635:SF152">
    <property type="entry name" value="CAMP-DEPENDENT PROTEIN KINASE TYPE I REGULATORY SUBUNIT-RELATED"/>
    <property type="match status" value="1"/>
</dbReference>
<keyword evidence="4" id="KW-1185">Reference proteome</keyword>
<dbReference type="EMBL" id="JALLPB020000275">
    <property type="protein sequence ID" value="KAL3811182.1"/>
    <property type="molecule type" value="Genomic_DNA"/>
</dbReference>
<dbReference type="PROSITE" id="PS00889">
    <property type="entry name" value="CNMP_BINDING_2"/>
    <property type="match status" value="1"/>
</dbReference>
<dbReference type="Gene3D" id="2.60.120.10">
    <property type="entry name" value="Jelly Rolls"/>
    <property type="match status" value="2"/>
</dbReference>
<evidence type="ECO:0000313" key="3">
    <source>
        <dbReference type="EMBL" id="KAL3811182.1"/>
    </source>
</evidence>
<dbReference type="PANTHER" id="PTHR11635">
    <property type="entry name" value="CAMP-DEPENDENT PROTEIN KINASE REGULATORY CHAIN"/>
    <property type="match status" value="1"/>
</dbReference>
<dbReference type="PROSITE" id="PS00888">
    <property type="entry name" value="CNMP_BINDING_1"/>
    <property type="match status" value="1"/>
</dbReference>
<dbReference type="PRINTS" id="PR00103">
    <property type="entry name" value="CAMPKINASE"/>
</dbReference>
<dbReference type="PROSITE" id="PS50042">
    <property type="entry name" value="CNMP_BINDING_3"/>
    <property type="match status" value="2"/>
</dbReference>
<dbReference type="CDD" id="cd00038">
    <property type="entry name" value="CAP_ED"/>
    <property type="match status" value="2"/>
</dbReference>
<dbReference type="Pfam" id="PF00027">
    <property type="entry name" value="cNMP_binding"/>
    <property type="match status" value="2"/>
</dbReference>
<gene>
    <name evidence="3" type="ORF">ACHAXA_002746</name>
</gene>
<comment type="caution">
    <text evidence="3">The sequence shown here is derived from an EMBL/GenBank/DDBJ whole genome shotgun (WGS) entry which is preliminary data.</text>
</comment>
<dbReference type="InterPro" id="IPR018490">
    <property type="entry name" value="cNMP-bd_dom_sf"/>
</dbReference>
<evidence type="ECO:0000259" key="2">
    <source>
        <dbReference type="PROSITE" id="PS50042"/>
    </source>
</evidence>
<name>A0ABD3RDT7_9STRA</name>
<feature type="domain" description="Cyclic nucleotide-binding" evidence="2">
    <location>
        <begin position="189"/>
        <end position="311"/>
    </location>
</feature>
<dbReference type="InterPro" id="IPR018488">
    <property type="entry name" value="cNMP-bd_CS"/>
</dbReference>
<dbReference type="InterPro" id="IPR000595">
    <property type="entry name" value="cNMP-bd_dom"/>
</dbReference>
<reference evidence="3 4" key="1">
    <citation type="submission" date="2024-10" db="EMBL/GenBank/DDBJ databases">
        <title>Updated reference genomes for cyclostephanoid diatoms.</title>
        <authorList>
            <person name="Roberts W.R."/>
            <person name="Alverson A.J."/>
        </authorList>
    </citation>
    <scope>NUCLEOTIDE SEQUENCE [LARGE SCALE GENOMIC DNA]</scope>
    <source>
        <strain evidence="3 4">AJA228-03</strain>
    </source>
</reference>
<dbReference type="InterPro" id="IPR050503">
    <property type="entry name" value="cAMP-dep_PK_reg_su-like"/>
</dbReference>
<dbReference type="SUPFAM" id="SSF51206">
    <property type="entry name" value="cAMP-binding domain-like"/>
    <property type="match status" value="2"/>
</dbReference>
<organism evidence="3 4">
    <name type="scientific">Cyclostephanos tholiformis</name>
    <dbReference type="NCBI Taxonomy" id="382380"/>
    <lineage>
        <taxon>Eukaryota</taxon>
        <taxon>Sar</taxon>
        <taxon>Stramenopiles</taxon>
        <taxon>Ochrophyta</taxon>
        <taxon>Bacillariophyta</taxon>
        <taxon>Coscinodiscophyceae</taxon>
        <taxon>Thalassiosirophycidae</taxon>
        <taxon>Stephanodiscales</taxon>
        <taxon>Stephanodiscaceae</taxon>
        <taxon>Cyclostephanos</taxon>
    </lineage>
</organism>